<gene>
    <name evidence="1" type="ORF">FL82_16645</name>
</gene>
<dbReference type="PANTHER" id="PTHR38608:SF3">
    <property type="entry name" value="TNP_DDE_DOM DOMAIN-CONTAINING PROTEIN"/>
    <property type="match status" value="1"/>
</dbReference>
<dbReference type="STRING" id="31234.E3M316"/>
<evidence type="ECO:0000313" key="1">
    <source>
        <dbReference type="EMBL" id="OZF81683.1"/>
    </source>
</evidence>
<dbReference type="Proteomes" id="UP000216624">
    <property type="component" value="Unassembled WGS sequence"/>
</dbReference>
<dbReference type="eggNOG" id="ENOG502T0YU">
    <property type="taxonomic scope" value="Eukaryota"/>
</dbReference>
<protein>
    <submittedName>
        <fullName evidence="1">Uncharacterized protein</fullName>
    </submittedName>
</protein>
<comment type="caution">
    <text evidence="1">The sequence shown here is derived from an EMBL/GenBank/DDBJ whole genome shotgun (WGS) entry which is preliminary data.</text>
</comment>
<dbReference type="OrthoDB" id="5798700at2759"/>
<name>A0A260Z7M5_CAERE</name>
<dbReference type="HOGENOM" id="CLU_154802_0_0_1"/>
<feature type="non-terminal residue" evidence="1">
    <location>
        <position position="1"/>
    </location>
</feature>
<dbReference type="KEGG" id="crq:GCK72_000615"/>
<dbReference type="OMA" id="RQTYRRH"/>
<proteinExistence type="predicted"/>
<dbReference type="EMBL" id="NMWX01000238">
    <property type="protein sequence ID" value="OZF81683.1"/>
    <property type="molecule type" value="Genomic_DNA"/>
</dbReference>
<sequence>MINIFNSPIDPSQLDEFAQGKQDENGVETKIFDVKKRKPQVTYGSDGRRMLDGIVEQQQESNTLWTTTISRGVANEWREEATGTRLQKTKRYIYKVSYDAQVLVRQTYRRHATAILIATNLTLFLLFLYICRLFPFNK</sequence>
<organism evidence="1 2">
    <name type="scientific">Caenorhabditis remanei</name>
    <name type="common">Caenorhabditis vulgaris</name>
    <dbReference type="NCBI Taxonomy" id="31234"/>
    <lineage>
        <taxon>Eukaryota</taxon>
        <taxon>Metazoa</taxon>
        <taxon>Ecdysozoa</taxon>
        <taxon>Nematoda</taxon>
        <taxon>Chromadorea</taxon>
        <taxon>Rhabditida</taxon>
        <taxon>Rhabditina</taxon>
        <taxon>Rhabditomorpha</taxon>
        <taxon>Rhabditoidea</taxon>
        <taxon>Rhabditidae</taxon>
        <taxon>Peloderinae</taxon>
        <taxon>Caenorhabditis</taxon>
    </lineage>
</organism>
<dbReference type="CTD" id="9821053"/>
<keyword evidence="2" id="KW-1185">Reference proteome</keyword>
<evidence type="ECO:0000313" key="2">
    <source>
        <dbReference type="Proteomes" id="UP000216624"/>
    </source>
</evidence>
<accession>A0A260Z7M5</accession>
<dbReference type="PANTHER" id="PTHR38608">
    <property type="entry name" value="PROTEIN CBG07207"/>
    <property type="match status" value="1"/>
</dbReference>
<reference evidence="1" key="1">
    <citation type="submission" date="2017-08" db="EMBL/GenBank/DDBJ databases">
        <authorList>
            <person name="de Groot N.N."/>
        </authorList>
    </citation>
    <scope>NUCLEOTIDE SEQUENCE [LARGE SCALE GENOMIC DNA]</scope>
    <source>
        <strain evidence="1">PX439</strain>
    </source>
</reference>